<dbReference type="AlphaFoldDB" id="A0A6N7S7E2"/>
<evidence type="ECO:0000256" key="1">
    <source>
        <dbReference type="ARBA" id="ARBA00008754"/>
    </source>
</evidence>
<dbReference type="InterPro" id="IPR003500">
    <property type="entry name" value="RpiB_LacA_LacB"/>
</dbReference>
<dbReference type="NCBIfam" id="TIGR00689">
    <property type="entry name" value="rpiB_lacA_lacB"/>
    <property type="match status" value="1"/>
</dbReference>
<comment type="similarity">
    <text evidence="1">Belongs to the LacAB/RpiB family.</text>
</comment>
<dbReference type="EMBL" id="WKPI01000012">
    <property type="protein sequence ID" value="MSC33136.1"/>
    <property type="molecule type" value="Genomic_DNA"/>
</dbReference>
<evidence type="ECO:0000313" key="5">
    <source>
        <dbReference type="Proteomes" id="UP000433575"/>
    </source>
</evidence>
<feature type="active site" description="Proton acceptor" evidence="2">
    <location>
        <position position="65"/>
    </location>
</feature>
<feature type="active site" description="Proton donor" evidence="2">
    <location>
        <position position="98"/>
    </location>
</feature>
<protein>
    <submittedName>
        <fullName evidence="3">RpiB/LacA/LacB family sugar-phosphate isomerase</fullName>
    </submittedName>
</protein>
<gene>
    <name evidence="4" type="ORF">GKD88_08370</name>
    <name evidence="3" type="ORF">GKE08_08965</name>
</gene>
<evidence type="ECO:0000313" key="4">
    <source>
        <dbReference type="EMBL" id="MSC33136.1"/>
    </source>
</evidence>
<dbReference type="PIRSF" id="PIRSF005384">
    <property type="entry name" value="RpiB_LacA_B"/>
    <property type="match status" value="1"/>
</dbReference>
<dbReference type="EMBL" id="WKPJ01000011">
    <property type="protein sequence ID" value="MSA89458.1"/>
    <property type="molecule type" value="Genomic_DNA"/>
</dbReference>
<dbReference type="PANTHER" id="PTHR30345">
    <property type="entry name" value="RIBOSE-5-PHOSPHATE ISOMERASE B"/>
    <property type="match status" value="1"/>
</dbReference>
<dbReference type="RefSeq" id="WP_154238738.1">
    <property type="nucleotide sequence ID" value="NZ_CAUFAO010000017.1"/>
</dbReference>
<accession>A0A6N7S7E2</accession>
<dbReference type="GO" id="GO:0005975">
    <property type="term" value="P:carbohydrate metabolic process"/>
    <property type="evidence" value="ECO:0007669"/>
    <property type="project" value="InterPro"/>
</dbReference>
<dbReference type="InterPro" id="IPR036569">
    <property type="entry name" value="RpiB_LacA_LacB_sf"/>
</dbReference>
<keyword evidence="3" id="KW-0413">Isomerase</keyword>
<dbReference type="NCBIfam" id="NF004051">
    <property type="entry name" value="PRK05571.1"/>
    <property type="match status" value="1"/>
</dbReference>
<organism evidence="3 5">
    <name type="scientific">Holdemania massiliensis</name>
    <dbReference type="NCBI Taxonomy" id="1468449"/>
    <lineage>
        <taxon>Bacteria</taxon>
        <taxon>Bacillati</taxon>
        <taxon>Bacillota</taxon>
        <taxon>Erysipelotrichia</taxon>
        <taxon>Erysipelotrichales</taxon>
        <taxon>Erysipelotrichaceae</taxon>
        <taxon>Holdemania</taxon>
    </lineage>
</organism>
<dbReference type="Pfam" id="PF02502">
    <property type="entry name" value="LacAB_rpiB"/>
    <property type="match status" value="1"/>
</dbReference>
<dbReference type="Proteomes" id="UP000433575">
    <property type="component" value="Unassembled WGS sequence"/>
</dbReference>
<evidence type="ECO:0000256" key="2">
    <source>
        <dbReference type="PIRSR" id="PIRSR005384-1"/>
    </source>
</evidence>
<reference evidence="5 6" key="1">
    <citation type="journal article" date="2019" name="Nat. Med.">
        <title>A library of human gut bacterial isolates paired with longitudinal multiomics data enables mechanistic microbiome research.</title>
        <authorList>
            <person name="Poyet M."/>
            <person name="Groussin M."/>
            <person name="Gibbons S.M."/>
            <person name="Avila-Pacheco J."/>
            <person name="Jiang X."/>
            <person name="Kearney S.M."/>
            <person name="Perrotta A.R."/>
            <person name="Berdy B."/>
            <person name="Zhao S."/>
            <person name="Lieberman T.D."/>
            <person name="Swanson P.K."/>
            <person name="Smith M."/>
            <person name="Roesemann S."/>
            <person name="Alexander J.E."/>
            <person name="Rich S.A."/>
            <person name="Livny J."/>
            <person name="Vlamakis H."/>
            <person name="Clish C."/>
            <person name="Bullock K."/>
            <person name="Deik A."/>
            <person name="Scott J."/>
            <person name="Pierce K.A."/>
            <person name="Xavier R.J."/>
            <person name="Alm E.J."/>
        </authorList>
    </citation>
    <scope>NUCLEOTIDE SEQUENCE [LARGE SCALE GENOMIC DNA]</scope>
    <source>
        <strain evidence="3 5">BIOML-A4</strain>
        <strain evidence="4 6">BIOML-A5</strain>
    </source>
</reference>
<dbReference type="Proteomes" id="UP000480929">
    <property type="component" value="Unassembled WGS sequence"/>
</dbReference>
<evidence type="ECO:0000313" key="3">
    <source>
        <dbReference type="EMBL" id="MSA89458.1"/>
    </source>
</evidence>
<dbReference type="Gene3D" id="3.40.1400.10">
    <property type="entry name" value="Sugar-phosphate isomerase, RpiB/LacA/LacB"/>
    <property type="match status" value="1"/>
</dbReference>
<proteinExistence type="inferred from homology"/>
<dbReference type="SUPFAM" id="SSF89623">
    <property type="entry name" value="Ribose/Galactose isomerase RpiB/AlsB"/>
    <property type="match status" value="1"/>
</dbReference>
<keyword evidence="6" id="KW-1185">Reference proteome</keyword>
<dbReference type="OrthoDB" id="1778624at2"/>
<dbReference type="GO" id="GO:0016861">
    <property type="term" value="F:intramolecular oxidoreductase activity, interconverting aldoses and ketoses"/>
    <property type="evidence" value="ECO:0007669"/>
    <property type="project" value="UniProtKB-ARBA"/>
</dbReference>
<name>A0A6N7S7E2_9FIRM</name>
<dbReference type="PANTHER" id="PTHR30345:SF0">
    <property type="entry name" value="DNA DAMAGE-REPAIR_TOLERATION PROTEIN DRT102"/>
    <property type="match status" value="1"/>
</dbReference>
<evidence type="ECO:0000313" key="6">
    <source>
        <dbReference type="Proteomes" id="UP000480929"/>
    </source>
</evidence>
<comment type="caution">
    <text evidence="3">The sequence shown here is derived from an EMBL/GenBank/DDBJ whole genome shotgun (WGS) entry which is preliminary data.</text>
</comment>
<sequence length="165" mass="18363">MRIAIGNDRNGMEYKNRLIIHLEALGHTVINCGTDENFPADYPVHGEKVGKLVANGECDRGIVICATGIGICIAAGKVKGTRVGIAYTDDVAKLMRSHNNANIIGFGQDFMTYEEVERRIDIFLYTDFAGGYHETRIQQIRDLEDGKSISQTQIINEENKHTKGY</sequence>